<evidence type="ECO:0000313" key="4">
    <source>
        <dbReference type="Proteomes" id="UP000199013"/>
    </source>
</evidence>
<organism evidence="3 4">
    <name type="scientific">Candidatus Protofrankia californiensis</name>
    <dbReference type="NCBI Taxonomy" id="1839754"/>
    <lineage>
        <taxon>Bacteria</taxon>
        <taxon>Bacillati</taxon>
        <taxon>Actinomycetota</taxon>
        <taxon>Actinomycetes</taxon>
        <taxon>Frankiales</taxon>
        <taxon>Frankiaceae</taxon>
        <taxon>Protofrankia</taxon>
    </lineage>
</organism>
<dbReference type="AlphaFoldDB" id="A0A1C3NUH5"/>
<feature type="transmembrane region" description="Helical" evidence="2">
    <location>
        <begin position="78"/>
        <end position="104"/>
    </location>
</feature>
<name>A0A1C3NUH5_9ACTN</name>
<keyword evidence="2" id="KW-0472">Membrane</keyword>
<protein>
    <submittedName>
        <fullName evidence="3">Uncharacterized protein</fullName>
    </submittedName>
</protein>
<evidence type="ECO:0000256" key="1">
    <source>
        <dbReference type="SAM" id="MobiDB-lite"/>
    </source>
</evidence>
<accession>A0A1C3NUH5</accession>
<evidence type="ECO:0000256" key="2">
    <source>
        <dbReference type="SAM" id="Phobius"/>
    </source>
</evidence>
<dbReference type="Proteomes" id="UP000199013">
    <property type="component" value="Unassembled WGS sequence"/>
</dbReference>
<keyword evidence="2" id="KW-1133">Transmembrane helix</keyword>
<keyword evidence="2" id="KW-0812">Transmembrane</keyword>
<sequence>MSTYRPRRIDRDDAERMLRGGPVDPQAGSDPLADLLAAVAAPARADELAGEEAAVAAFREAHLVPVAQLRRKPMIKTALAKLLTVKIAVAAVAATAVGGVTVAASTGVLSSPGEHEAAAGVTTSASAQATDPFAHVPAAGTVAPASLPALCHAYTDAAAHHPDKPGKTLDDPAFPLLITAAGGRDKVTTYCGEILKVPAPAASAAEVAGQTVGGSSATATVGGGVKGVDGQVGVAGGSVDASASKEGANLGASVPPGGAESGAGVSPAGAESGAGVSPAGAGSGAGVSRGGTDLGASTTP</sequence>
<keyword evidence="4" id="KW-1185">Reference proteome</keyword>
<gene>
    <name evidence="3" type="ORF">FDG2_0851</name>
</gene>
<feature type="compositionally biased region" description="Gly residues" evidence="1">
    <location>
        <begin position="281"/>
        <end position="293"/>
    </location>
</feature>
<feature type="region of interest" description="Disordered" evidence="1">
    <location>
        <begin position="239"/>
        <end position="300"/>
    </location>
</feature>
<dbReference type="EMBL" id="FLUV01000338">
    <property type="protein sequence ID" value="SBW18843.1"/>
    <property type="molecule type" value="Genomic_DNA"/>
</dbReference>
<feature type="region of interest" description="Disordered" evidence="1">
    <location>
        <begin position="1"/>
        <end position="30"/>
    </location>
</feature>
<proteinExistence type="predicted"/>
<evidence type="ECO:0000313" key="3">
    <source>
        <dbReference type="EMBL" id="SBW18843.1"/>
    </source>
</evidence>
<feature type="compositionally biased region" description="Basic and acidic residues" evidence="1">
    <location>
        <begin position="7"/>
        <end position="18"/>
    </location>
</feature>
<reference evidence="4" key="1">
    <citation type="submission" date="2016-02" db="EMBL/GenBank/DDBJ databases">
        <authorList>
            <person name="Wibberg D."/>
        </authorList>
    </citation>
    <scope>NUCLEOTIDE SEQUENCE [LARGE SCALE GENOMIC DNA]</scope>
</reference>
<feature type="compositionally biased region" description="Low complexity" evidence="1">
    <location>
        <begin position="239"/>
        <end position="280"/>
    </location>
</feature>